<dbReference type="Pfam" id="PF03017">
    <property type="entry name" value="Transposase_23"/>
    <property type="match status" value="1"/>
</dbReference>
<reference evidence="3" key="1">
    <citation type="journal article" date="2019" name="Sci. Rep.">
        <title>Draft genome of Tanacetum cinerariifolium, the natural source of mosquito coil.</title>
        <authorList>
            <person name="Yamashiro T."/>
            <person name="Shiraishi A."/>
            <person name="Satake H."/>
            <person name="Nakayama K."/>
        </authorList>
    </citation>
    <scope>NUCLEOTIDE SEQUENCE</scope>
</reference>
<dbReference type="InterPro" id="IPR004264">
    <property type="entry name" value="Transposase_23"/>
</dbReference>
<feature type="region of interest" description="Disordered" evidence="1">
    <location>
        <begin position="1"/>
        <end position="35"/>
    </location>
</feature>
<dbReference type="AlphaFoldDB" id="A0A699H0B1"/>
<sequence>MQKENTYEHGTFVFGESSSGQDYENEPGPSTLGNQDQSDYFHFWTNSYATDDDVLSNEKVSQELVNEMSQTVDEAKLHIKGNTRPEKIALSLHKFSTVRFSDNDIKERTSRWVMKCVKKFNPYARYDYKNLNKNDIEDMYLLIINHKVDDYAETGLLWSLSVFIRSTVIWESVHDFQLGGREPTRRELFRACFSTDGIAKNVEAANAIFYGQLTHLVSSVYDKMEELSSQLSKGATDEPGPQDVHSKVTGKDNNGPADLYGLGVRASDVWGVVPRRDSQRQGSSENASFCINVVNEPQPSRVGAEVYIKSIFNSTMIVAKGRIQSLDPNEIVGGEVPGPNWCELSVQVPIKRDEHLVR</sequence>
<protein>
    <recommendedName>
        <fullName evidence="2">Transposase Tnp1/En/Spm-like domain-containing protein</fullName>
    </recommendedName>
</protein>
<comment type="caution">
    <text evidence="3">The sequence shown here is derived from an EMBL/GenBank/DDBJ whole genome shotgun (WGS) entry which is preliminary data.</text>
</comment>
<feature type="domain" description="Transposase Tnp1/En/Spm-like" evidence="2">
    <location>
        <begin position="306"/>
        <end position="358"/>
    </location>
</feature>
<dbReference type="EMBL" id="BKCJ010080240">
    <property type="protein sequence ID" value="GEW91804.1"/>
    <property type="molecule type" value="Genomic_DNA"/>
</dbReference>
<feature type="region of interest" description="Disordered" evidence="1">
    <location>
        <begin position="230"/>
        <end position="256"/>
    </location>
</feature>
<evidence type="ECO:0000259" key="2">
    <source>
        <dbReference type="Pfam" id="PF03017"/>
    </source>
</evidence>
<organism evidence="3">
    <name type="scientific">Tanacetum cinerariifolium</name>
    <name type="common">Dalmatian daisy</name>
    <name type="synonym">Chrysanthemum cinerariifolium</name>
    <dbReference type="NCBI Taxonomy" id="118510"/>
    <lineage>
        <taxon>Eukaryota</taxon>
        <taxon>Viridiplantae</taxon>
        <taxon>Streptophyta</taxon>
        <taxon>Embryophyta</taxon>
        <taxon>Tracheophyta</taxon>
        <taxon>Spermatophyta</taxon>
        <taxon>Magnoliopsida</taxon>
        <taxon>eudicotyledons</taxon>
        <taxon>Gunneridae</taxon>
        <taxon>Pentapetalae</taxon>
        <taxon>asterids</taxon>
        <taxon>campanulids</taxon>
        <taxon>Asterales</taxon>
        <taxon>Asteraceae</taxon>
        <taxon>Asteroideae</taxon>
        <taxon>Anthemideae</taxon>
        <taxon>Anthemidinae</taxon>
        <taxon>Tanacetum</taxon>
    </lineage>
</organism>
<name>A0A699H0B1_TANCI</name>
<proteinExistence type="predicted"/>
<accession>A0A699H0B1</accession>
<gene>
    <name evidence="3" type="ORF">Tci_263780</name>
</gene>
<evidence type="ECO:0000256" key="1">
    <source>
        <dbReference type="SAM" id="MobiDB-lite"/>
    </source>
</evidence>
<evidence type="ECO:0000313" key="3">
    <source>
        <dbReference type="EMBL" id="GEW91804.1"/>
    </source>
</evidence>